<protein>
    <submittedName>
        <fullName evidence="1">Protein sip-5</fullName>
    </submittedName>
</protein>
<sequence>MSFEALVTKVSQAEAALEAKERQAAADFRQLKGSWRDAWTPGRIVIAGLVTGFLVGRLEPGKKAARGGGLLQLLTALSGMFASTQATTAAAKAEDAADSAEDVAEQAPAP</sequence>
<evidence type="ECO:0000313" key="2">
    <source>
        <dbReference type="Proteomes" id="UP001165293"/>
    </source>
</evidence>
<organism evidence="1 2">
    <name type="scientific">Noviluteimonas lactosilytica</name>
    <dbReference type="NCBI Taxonomy" id="2888523"/>
    <lineage>
        <taxon>Bacteria</taxon>
        <taxon>Pseudomonadati</taxon>
        <taxon>Pseudomonadota</taxon>
        <taxon>Gammaproteobacteria</taxon>
        <taxon>Lysobacterales</taxon>
        <taxon>Lysobacteraceae</taxon>
        <taxon>Noviluteimonas</taxon>
    </lineage>
</organism>
<keyword evidence="2" id="KW-1185">Reference proteome</keyword>
<dbReference type="RefSeq" id="WP_230526424.1">
    <property type="nucleotide sequence ID" value="NZ_JAJGAK010000001.1"/>
</dbReference>
<accession>A0ABS8JH81</accession>
<proteinExistence type="predicted"/>
<comment type="caution">
    <text evidence="1">The sequence shown here is derived from an EMBL/GenBank/DDBJ whole genome shotgun (WGS) entry which is preliminary data.</text>
</comment>
<reference evidence="1" key="1">
    <citation type="submission" date="2021-10" db="EMBL/GenBank/DDBJ databases">
        <authorList>
            <person name="Lyu M."/>
            <person name="Wang X."/>
            <person name="Meng X."/>
            <person name="Xu K."/>
        </authorList>
    </citation>
    <scope>NUCLEOTIDE SEQUENCE</scope>
    <source>
        <strain evidence="1">A6</strain>
    </source>
</reference>
<dbReference type="EMBL" id="JAJGAK010000001">
    <property type="protein sequence ID" value="MCC8362848.1"/>
    <property type="molecule type" value="Genomic_DNA"/>
</dbReference>
<gene>
    <name evidence="1" type="ORF">LK996_07130</name>
</gene>
<name>A0ABS8JH81_9GAMM</name>
<evidence type="ECO:0000313" key="1">
    <source>
        <dbReference type="EMBL" id="MCC8362848.1"/>
    </source>
</evidence>
<dbReference type="Proteomes" id="UP001165293">
    <property type="component" value="Unassembled WGS sequence"/>
</dbReference>